<dbReference type="KEGG" id="vfm:VFMJ11_B0030"/>
<proteinExistence type="predicted"/>
<dbReference type="Pfam" id="PF13708">
    <property type="entry name" value="DUF4942"/>
    <property type="match status" value="1"/>
</dbReference>
<protein>
    <recommendedName>
        <fullName evidence="1">DUF4942 domain-containing protein</fullName>
    </recommendedName>
</protein>
<accession>B5EVX3</accession>
<feature type="domain" description="DUF4942" evidence="1">
    <location>
        <begin position="102"/>
        <end position="291"/>
    </location>
</feature>
<evidence type="ECO:0000313" key="2">
    <source>
        <dbReference type="EMBL" id="ACH64807.1"/>
    </source>
</evidence>
<sequence length="299" mass="34422">MEFTHCNASLVESKLIDQLIIKRKALIDTFSQAVSLQIKATKLADEINRDIPTNNAGYIDDFSIVFIQLARALGETSKKRSLPRQSNLVKLSEVQLNAIVTKTVDSNLWEVVFNRLGFFGHMSQEQISLFMNQCRTEPLPFERENIEGTFRNIFENQEKILLDSLLDTVQRLSTSYRSNDTRKFTKKIIIDNALCSFGNTYRLVTHEGLQSLLTLIWRWVLVNKMKVEEDGLRQSGLWHCLNEKVTNSGGDIDELASVFLFDIEFRFFKKRSIHVLLPDGMLNTLNEKLASTKMLYCNE</sequence>
<dbReference type="Proteomes" id="UP000001857">
    <property type="component" value="Plasmid pMJ100"/>
</dbReference>
<keyword evidence="2" id="KW-0614">Plasmid</keyword>
<geneLocation type="plasmid" evidence="2 3">
    <name>pMJ100</name>
</geneLocation>
<dbReference type="AlphaFoldDB" id="B5EVX3"/>
<reference evidence="3" key="1">
    <citation type="submission" date="2008-08" db="EMBL/GenBank/DDBJ databases">
        <title>Complete sequence of Vibrio fischeri strain MJ11.</title>
        <authorList>
            <person name="Mandel M.J."/>
            <person name="Stabb E.V."/>
            <person name="Ruby E.G."/>
            <person name="Ferriera S."/>
            <person name="Johnson J."/>
            <person name="Kravitz S."/>
            <person name="Beeson K."/>
            <person name="Sutton G."/>
            <person name="Rogers Y.-H."/>
            <person name="Friedman R."/>
            <person name="Frazier M."/>
            <person name="Venter J.C."/>
        </authorList>
    </citation>
    <scope>NUCLEOTIDE SEQUENCE [LARGE SCALE GENOMIC DNA]</scope>
    <source>
        <strain evidence="3">MJ11</strain>
        <plasmid evidence="3">Plasmid pMJ100</plasmid>
    </source>
</reference>
<dbReference type="EMBL" id="CP001134">
    <property type="protein sequence ID" value="ACH64807.1"/>
    <property type="molecule type" value="Genomic_DNA"/>
</dbReference>
<evidence type="ECO:0000313" key="3">
    <source>
        <dbReference type="Proteomes" id="UP000001857"/>
    </source>
</evidence>
<evidence type="ECO:0000259" key="1">
    <source>
        <dbReference type="Pfam" id="PF13708"/>
    </source>
</evidence>
<dbReference type="RefSeq" id="WP_012534590.1">
    <property type="nucleotide sequence ID" value="NC_011185.1"/>
</dbReference>
<reference evidence="2 3" key="2">
    <citation type="journal article" date="2009" name="Nature">
        <title>A single regulatory gene is sufficient to alter bacterial host range.</title>
        <authorList>
            <person name="Mandel M.J."/>
            <person name="Wollenberg M.S."/>
            <person name="Stabb E.V."/>
            <person name="Visick K.L."/>
            <person name="Ruby E.G."/>
        </authorList>
    </citation>
    <scope>NUCLEOTIDE SEQUENCE [LARGE SCALE GENOMIC DNA]</scope>
    <source>
        <strain evidence="2 3">MJ11</strain>
        <plasmid evidence="3">Plasmid pMJ100</plasmid>
    </source>
</reference>
<dbReference type="HOGENOM" id="CLU_930484_0_0_6"/>
<organism evidence="2 3">
    <name type="scientific">Aliivibrio fischeri (strain MJ11)</name>
    <name type="common">Vibrio fischeri</name>
    <dbReference type="NCBI Taxonomy" id="388396"/>
    <lineage>
        <taxon>Bacteria</taxon>
        <taxon>Pseudomonadati</taxon>
        <taxon>Pseudomonadota</taxon>
        <taxon>Gammaproteobacteria</taxon>
        <taxon>Vibrionales</taxon>
        <taxon>Vibrionaceae</taxon>
        <taxon>Aliivibrio</taxon>
    </lineage>
</organism>
<gene>
    <name evidence="2" type="ordered locus">VFMJ11_B0030</name>
</gene>
<name>B5EVX3_ALIFM</name>
<dbReference type="InterPro" id="IPR031339">
    <property type="entry name" value="DUF4942"/>
</dbReference>